<evidence type="ECO:0000313" key="1">
    <source>
        <dbReference type="EMBL" id="KAF2476823.1"/>
    </source>
</evidence>
<dbReference type="EMBL" id="MU003493">
    <property type="protein sequence ID" value="KAF2476823.1"/>
    <property type="molecule type" value="Genomic_DNA"/>
</dbReference>
<gene>
    <name evidence="1" type="ORF">BDR25DRAFT_41356</name>
</gene>
<reference evidence="1" key="1">
    <citation type="journal article" date="2020" name="Stud. Mycol.">
        <title>101 Dothideomycetes genomes: a test case for predicting lifestyles and emergence of pathogens.</title>
        <authorList>
            <person name="Haridas S."/>
            <person name="Albert R."/>
            <person name="Binder M."/>
            <person name="Bloem J."/>
            <person name="Labutti K."/>
            <person name="Salamov A."/>
            <person name="Andreopoulos B."/>
            <person name="Baker S."/>
            <person name="Barry K."/>
            <person name="Bills G."/>
            <person name="Bluhm B."/>
            <person name="Cannon C."/>
            <person name="Castanera R."/>
            <person name="Culley D."/>
            <person name="Daum C."/>
            <person name="Ezra D."/>
            <person name="Gonzalez J."/>
            <person name="Henrissat B."/>
            <person name="Kuo A."/>
            <person name="Liang C."/>
            <person name="Lipzen A."/>
            <person name="Lutzoni F."/>
            <person name="Magnuson J."/>
            <person name="Mondo S."/>
            <person name="Nolan M."/>
            <person name="Ohm R."/>
            <person name="Pangilinan J."/>
            <person name="Park H.-J."/>
            <person name="Ramirez L."/>
            <person name="Alfaro M."/>
            <person name="Sun H."/>
            <person name="Tritt A."/>
            <person name="Yoshinaga Y."/>
            <person name="Zwiers L.-H."/>
            <person name="Turgeon B."/>
            <person name="Goodwin S."/>
            <person name="Spatafora J."/>
            <person name="Crous P."/>
            <person name="Grigoriev I."/>
        </authorList>
    </citation>
    <scope>NUCLEOTIDE SEQUENCE</scope>
    <source>
        <strain evidence="1">ATCC 200398</strain>
    </source>
</reference>
<name>A0ACB6RBX4_9PLEO</name>
<keyword evidence="2" id="KW-1185">Reference proteome</keyword>
<organism evidence="1 2">
    <name type="scientific">Lindgomyces ingoldianus</name>
    <dbReference type="NCBI Taxonomy" id="673940"/>
    <lineage>
        <taxon>Eukaryota</taxon>
        <taxon>Fungi</taxon>
        <taxon>Dikarya</taxon>
        <taxon>Ascomycota</taxon>
        <taxon>Pezizomycotina</taxon>
        <taxon>Dothideomycetes</taxon>
        <taxon>Pleosporomycetidae</taxon>
        <taxon>Pleosporales</taxon>
        <taxon>Lindgomycetaceae</taxon>
        <taxon>Lindgomyces</taxon>
    </lineage>
</organism>
<sequence>MRDGSSPPDFLAFTLCSHPFTFTPSPTLFNKASNLPGCSPLVHDTTSHTTQHYCICVSSHTLPQPRRLRRSLLPFLLCSAPFCSGPVLAHSTSPPLTKLTLYLGANRRICHLPPHSVNMILRASESNNMGRGAYDTTGTPKPPPPPPKRR</sequence>
<proteinExistence type="predicted"/>
<protein>
    <submittedName>
        <fullName evidence="1">Uncharacterized protein</fullName>
    </submittedName>
</protein>
<comment type="caution">
    <text evidence="1">The sequence shown here is derived from an EMBL/GenBank/DDBJ whole genome shotgun (WGS) entry which is preliminary data.</text>
</comment>
<dbReference type="Proteomes" id="UP000799755">
    <property type="component" value="Unassembled WGS sequence"/>
</dbReference>
<accession>A0ACB6RBX4</accession>
<evidence type="ECO:0000313" key="2">
    <source>
        <dbReference type="Proteomes" id="UP000799755"/>
    </source>
</evidence>